<dbReference type="EMBL" id="CAXLJM020000026">
    <property type="protein sequence ID" value="CAL8093942.1"/>
    <property type="molecule type" value="Genomic_DNA"/>
</dbReference>
<accession>A0ABP1Q952</accession>
<evidence type="ECO:0000313" key="10">
    <source>
        <dbReference type="Proteomes" id="UP001642540"/>
    </source>
</evidence>
<comment type="similarity">
    <text evidence="2">Belongs to the TACC family.</text>
</comment>
<evidence type="ECO:0000256" key="4">
    <source>
        <dbReference type="ARBA" id="ARBA00023054"/>
    </source>
</evidence>
<feature type="domain" description="Transforming acidic coiled-coil-containing protein C-terminal" evidence="8">
    <location>
        <begin position="133"/>
        <end position="270"/>
    </location>
</feature>
<dbReference type="InterPro" id="IPR007707">
    <property type="entry name" value="TACC_C"/>
</dbReference>
<reference evidence="9 10" key="1">
    <citation type="submission" date="2024-08" db="EMBL/GenBank/DDBJ databases">
        <authorList>
            <person name="Cucini C."/>
            <person name="Frati F."/>
        </authorList>
    </citation>
    <scope>NUCLEOTIDE SEQUENCE [LARGE SCALE GENOMIC DNA]</scope>
</reference>
<dbReference type="Proteomes" id="UP001642540">
    <property type="component" value="Unassembled WGS sequence"/>
</dbReference>
<feature type="coiled-coil region" evidence="6">
    <location>
        <begin position="118"/>
        <end position="173"/>
    </location>
</feature>
<evidence type="ECO:0000256" key="2">
    <source>
        <dbReference type="ARBA" id="ARBA00009423"/>
    </source>
</evidence>
<evidence type="ECO:0000256" key="3">
    <source>
        <dbReference type="ARBA" id="ARBA00022490"/>
    </source>
</evidence>
<feature type="coiled-coil region" evidence="6">
    <location>
        <begin position="224"/>
        <end position="265"/>
    </location>
</feature>
<feature type="region of interest" description="Disordered" evidence="7">
    <location>
        <begin position="22"/>
        <end position="51"/>
    </location>
</feature>
<protein>
    <recommendedName>
        <fullName evidence="8">Transforming acidic coiled-coil-containing protein C-terminal domain-containing protein</fullName>
    </recommendedName>
</protein>
<dbReference type="Gene3D" id="1.20.5.1700">
    <property type="match status" value="1"/>
</dbReference>
<organism evidence="9 10">
    <name type="scientific">Orchesella dallaii</name>
    <dbReference type="NCBI Taxonomy" id="48710"/>
    <lineage>
        <taxon>Eukaryota</taxon>
        <taxon>Metazoa</taxon>
        <taxon>Ecdysozoa</taxon>
        <taxon>Arthropoda</taxon>
        <taxon>Hexapoda</taxon>
        <taxon>Collembola</taxon>
        <taxon>Entomobryomorpha</taxon>
        <taxon>Entomobryoidea</taxon>
        <taxon>Orchesellidae</taxon>
        <taxon>Orchesellinae</taxon>
        <taxon>Orchesella</taxon>
    </lineage>
</organism>
<evidence type="ECO:0000256" key="7">
    <source>
        <dbReference type="SAM" id="MobiDB-lite"/>
    </source>
</evidence>
<gene>
    <name evidence="9" type="ORF">ODALV1_LOCUS8648</name>
</gene>
<comment type="subcellular location">
    <subcellularLocation>
        <location evidence="1">Cytoplasm</location>
        <location evidence="1">Cytoskeleton</location>
    </subcellularLocation>
</comment>
<keyword evidence="5" id="KW-0206">Cytoskeleton</keyword>
<comment type="caution">
    <text evidence="9">The sequence shown here is derived from an EMBL/GenBank/DDBJ whole genome shotgun (WGS) entry which is preliminary data.</text>
</comment>
<keyword evidence="4 6" id="KW-0175">Coiled coil</keyword>
<keyword evidence="3" id="KW-0963">Cytoplasm</keyword>
<evidence type="ECO:0000256" key="6">
    <source>
        <dbReference type="SAM" id="Coils"/>
    </source>
</evidence>
<dbReference type="Pfam" id="PF05010">
    <property type="entry name" value="TACC_C"/>
    <property type="match status" value="1"/>
</dbReference>
<keyword evidence="10" id="KW-1185">Reference proteome</keyword>
<sequence length="276" mass="32276">MSELSRSNAVLKDSLINKISSHRSEHERPFSSTVPFGKTLRSLRGSKSPRSDSRACEVALDVKTMESLECDLLNKLATVKKRRTNLRGKRLRGLLEYQKDNEIFAYILAKIRRNEMSQSNYNRRRDELNRLLEQDELETREIEKERDQAIKDLKNVESAFADVQEKYERVMKTVLSLKEKELLLVQRDNENMLKVKEMDDALEKFKIDSHKHVDSAYRGWLSKLSEAEGNNVKLKAMIRKAEMKIEKLEHELGQKQKENIELHSLCDELINNSSRK</sequence>
<evidence type="ECO:0000313" key="9">
    <source>
        <dbReference type="EMBL" id="CAL8093942.1"/>
    </source>
</evidence>
<name>A0ABP1Q952_9HEXA</name>
<evidence type="ECO:0000256" key="5">
    <source>
        <dbReference type="ARBA" id="ARBA00023212"/>
    </source>
</evidence>
<evidence type="ECO:0000259" key="8">
    <source>
        <dbReference type="Pfam" id="PF05010"/>
    </source>
</evidence>
<proteinExistence type="inferred from homology"/>
<evidence type="ECO:0000256" key="1">
    <source>
        <dbReference type="ARBA" id="ARBA00004245"/>
    </source>
</evidence>